<name>A0A3B0TIH9_9ZZZZ</name>
<proteinExistence type="predicted"/>
<reference evidence="2" key="1">
    <citation type="submission" date="2018-06" db="EMBL/GenBank/DDBJ databases">
        <authorList>
            <person name="Zhirakovskaya E."/>
        </authorList>
    </citation>
    <scope>NUCLEOTIDE SEQUENCE</scope>
</reference>
<gene>
    <name evidence="2" type="ORF">MNBD_BACTEROID03-2274</name>
</gene>
<organism evidence="2">
    <name type="scientific">hydrothermal vent metagenome</name>
    <dbReference type="NCBI Taxonomy" id="652676"/>
    <lineage>
        <taxon>unclassified sequences</taxon>
        <taxon>metagenomes</taxon>
        <taxon>ecological metagenomes</taxon>
    </lineage>
</organism>
<protein>
    <recommendedName>
        <fullName evidence="1">DUF6892 domain-containing protein</fullName>
    </recommendedName>
</protein>
<dbReference type="Pfam" id="PF21832">
    <property type="entry name" value="DUF6892"/>
    <property type="match status" value="1"/>
</dbReference>
<evidence type="ECO:0000313" key="2">
    <source>
        <dbReference type="EMBL" id="VAW11959.1"/>
    </source>
</evidence>
<evidence type="ECO:0000259" key="1">
    <source>
        <dbReference type="Pfam" id="PF21832"/>
    </source>
</evidence>
<feature type="domain" description="DUF6892" evidence="1">
    <location>
        <begin position="414"/>
        <end position="553"/>
    </location>
</feature>
<accession>A0A3B0TIH9</accession>
<sequence length="560" mass="65270">MMTLTTNKKLLTYIERIRNPSFNKKETLKFGQKQEVDTVENIQNEWPGIIWDEKIERRELFDEKCWFNEEGNELGDDEISADKCCDNDLGEYRDGATFEEDIYELLINWTAKIDWTDLEEVRALYYYTEIISNFEYDPDSFMLSKYHEQLLQVIKTLIKTLDFKIISAVSGGNFGELAENIVNLYFYQNLDHYATPLASTEIATLIPEFIKAFPKNHLCLILCILENHPEPQKAYADLLRFYMRNDVSEDAYCPLSSKLFGIDNELDEFYHKDAPNIIKSTIQNNEFSNKEIDYLIENVLLSELKLTNKEVRIKALETHILKLKKRNGEQSIINMYEKELSKTIQNWDAAYKKNREKAIRRIAMSTPTFKSMELIVEAYPNHPKTSILKELLTDAESFKNKPKTYTLDTNPKTVFKDFHLKLLVIEELMYKQAVLLPIFALNKFKEEYPERDFEEFNGINIAEVEKYFKNLDIPAELLAKATSLYQASDLYSDVEFAHELCPDWDPGAGDEVFKITNKTIDDLELLPNLKKIIGIEASEPSEKLIKAFETRGVVLETEDD</sequence>
<dbReference type="AlphaFoldDB" id="A0A3B0TIH9"/>
<dbReference type="InterPro" id="IPR054187">
    <property type="entry name" value="DUF6892"/>
</dbReference>
<dbReference type="EMBL" id="UOEL01000075">
    <property type="protein sequence ID" value="VAW11959.1"/>
    <property type="molecule type" value="Genomic_DNA"/>
</dbReference>